<proteinExistence type="predicted"/>
<feature type="transmembrane region" description="Helical" evidence="1">
    <location>
        <begin position="48"/>
        <end position="68"/>
    </location>
</feature>
<dbReference type="Proteomes" id="UP001303408">
    <property type="component" value="Chromosome"/>
</dbReference>
<keyword evidence="1" id="KW-0812">Transmembrane</keyword>
<feature type="transmembrane region" description="Helical" evidence="1">
    <location>
        <begin position="5"/>
        <end position="23"/>
    </location>
</feature>
<dbReference type="EMBL" id="CP134880">
    <property type="protein sequence ID" value="WNM28006.1"/>
    <property type="molecule type" value="Genomic_DNA"/>
</dbReference>
<dbReference type="RefSeq" id="WP_313544264.1">
    <property type="nucleotide sequence ID" value="NZ_CP134880.1"/>
</dbReference>
<evidence type="ECO:0000313" key="2">
    <source>
        <dbReference type="EMBL" id="WNM28006.1"/>
    </source>
</evidence>
<dbReference type="AlphaFoldDB" id="A0AA96JDG7"/>
<evidence type="ECO:0000256" key="1">
    <source>
        <dbReference type="SAM" id="Phobius"/>
    </source>
</evidence>
<organism evidence="2">
    <name type="scientific">Demequina capsici</name>
    <dbReference type="NCBI Taxonomy" id="3075620"/>
    <lineage>
        <taxon>Bacteria</taxon>
        <taxon>Bacillati</taxon>
        <taxon>Actinomycetota</taxon>
        <taxon>Actinomycetes</taxon>
        <taxon>Micrococcales</taxon>
        <taxon>Demequinaceae</taxon>
        <taxon>Demequina</taxon>
    </lineage>
</organism>
<keyword evidence="1" id="KW-0472">Membrane</keyword>
<accession>A0AA96JDG7</accession>
<reference evidence="2" key="1">
    <citation type="submission" date="2023-09" db="EMBL/GenBank/DDBJ databases">
        <title>Demequina sp. a novel bacteria isolated from Capsicum annuum.</title>
        <authorList>
            <person name="Humaira Z."/>
            <person name="Lee J."/>
            <person name="Cho D."/>
        </authorList>
    </citation>
    <scope>NUCLEOTIDE SEQUENCE</scope>
    <source>
        <strain evidence="2">PMTSA13</strain>
    </source>
</reference>
<sequence length="73" mass="7978">MPDPLLIAVPVLIVAALVVWVYVDASSRAGTPRQVVARIGTFSIETPLQWLVLCVVLMIGFLPLYLVARRECG</sequence>
<keyword evidence="1" id="KW-1133">Transmembrane helix</keyword>
<name>A0AA96JDG7_9MICO</name>
<protein>
    <submittedName>
        <fullName evidence="2">Uncharacterized protein</fullName>
    </submittedName>
</protein>
<dbReference type="KEGG" id="dcp:RN607_03115"/>
<gene>
    <name evidence="2" type="ORF">RN607_03115</name>
</gene>